<organism evidence="1 2">
    <name type="scientific">Hymenobacter perfusus</name>
    <dbReference type="NCBI Taxonomy" id="1236770"/>
    <lineage>
        <taxon>Bacteria</taxon>
        <taxon>Pseudomonadati</taxon>
        <taxon>Bacteroidota</taxon>
        <taxon>Cytophagia</taxon>
        <taxon>Cytophagales</taxon>
        <taxon>Hymenobacteraceae</taxon>
        <taxon>Hymenobacter</taxon>
    </lineage>
</organism>
<gene>
    <name evidence="1" type="ORF">EI293_13585</name>
</gene>
<evidence type="ECO:0000313" key="1">
    <source>
        <dbReference type="EMBL" id="RSK42826.1"/>
    </source>
</evidence>
<reference evidence="1 2" key="1">
    <citation type="submission" date="2018-12" db="EMBL/GenBank/DDBJ databases">
        <authorList>
            <person name="Feng G."/>
            <person name="Zhu H."/>
        </authorList>
    </citation>
    <scope>NUCLEOTIDE SEQUENCE [LARGE SCALE GENOMIC DNA]</scope>
    <source>
        <strain evidence="1 2">LMG 26000</strain>
    </source>
</reference>
<sequence>MVAHLSGTPWSCFLVRHERARNLLYIEWQPLVSAAPAREMLQHLLTVIDARHTTRWLVNLHGMPALSLSDQHWLEQHYLPQLARLPLQHMALILTSYRQHEDLLDVTAHFPPPFEVQVFDEPATALEWLHHTAVTASVEANRHFRAA</sequence>
<dbReference type="EMBL" id="RWIU01000004">
    <property type="protein sequence ID" value="RSK42826.1"/>
    <property type="molecule type" value="Genomic_DNA"/>
</dbReference>
<comment type="caution">
    <text evidence="1">The sequence shown here is derived from an EMBL/GenBank/DDBJ whole genome shotgun (WGS) entry which is preliminary data.</text>
</comment>
<name>A0A3R9PP97_9BACT</name>
<keyword evidence="2" id="KW-1185">Reference proteome</keyword>
<dbReference type="InterPro" id="IPR021866">
    <property type="entry name" value="SpoIIAA-like"/>
</dbReference>
<protein>
    <submittedName>
        <fullName evidence="1">STAS/SEC14 domain-containing protein</fullName>
    </submittedName>
</protein>
<proteinExistence type="predicted"/>
<evidence type="ECO:0000313" key="2">
    <source>
        <dbReference type="Proteomes" id="UP000270291"/>
    </source>
</evidence>
<dbReference type="AlphaFoldDB" id="A0A3R9PP97"/>
<accession>A0A3R9PP97</accession>
<dbReference type="OrthoDB" id="880460at2"/>
<dbReference type="Proteomes" id="UP000270291">
    <property type="component" value="Unassembled WGS sequence"/>
</dbReference>
<dbReference type="Pfam" id="PF11964">
    <property type="entry name" value="SpoIIAA-like"/>
    <property type="match status" value="1"/>
</dbReference>
<dbReference type="RefSeq" id="WP_125438732.1">
    <property type="nucleotide sequence ID" value="NZ_RWIU01000004.1"/>
</dbReference>